<dbReference type="InterPro" id="IPR036249">
    <property type="entry name" value="Thioredoxin-like_sf"/>
</dbReference>
<dbReference type="GO" id="GO:0008794">
    <property type="term" value="F:arsenate reductase (glutaredoxin) activity"/>
    <property type="evidence" value="ECO:0007669"/>
    <property type="project" value="UniProtKB-UniRule"/>
</dbReference>
<keyword evidence="2 4" id="KW-0560">Oxidoreductase</keyword>
<dbReference type="RefSeq" id="WP_138564805.1">
    <property type="nucleotide sequence ID" value="NZ_CP040602.1"/>
</dbReference>
<comment type="similarity">
    <text evidence="1 3 4">Belongs to the ArsC family.</text>
</comment>
<evidence type="ECO:0000313" key="5">
    <source>
        <dbReference type="EMBL" id="QCU90129.1"/>
    </source>
</evidence>
<dbReference type="NCBIfam" id="TIGR00014">
    <property type="entry name" value="arsC"/>
    <property type="match status" value="1"/>
</dbReference>
<evidence type="ECO:0000256" key="4">
    <source>
        <dbReference type="RuleBase" id="RU362029"/>
    </source>
</evidence>
<dbReference type="KEGG" id="thig:FE785_05530"/>
<evidence type="ECO:0000256" key="1">
    <source>
        <dbReference type="ARBA" id="ARBA00007198"/>
    </source>
</evidence>
<keyword evidence="6" id="KW-1185">Reference proteome</keyword>
<dbReference type="EMBL" id="CP040602">
    <property type="protein sequence ID" value="QCU90129.1"/>
    <property type="molecule type" value="Genomic_DNA"/>
</dbReference>
<proteinExistence type="inferred from homology"/>
<dbReference type="EC" id="1.20.4.1" evidence="4"/>
<accession>A0A4P9K585</accession>
<gene>
    <name evidence="5" type="primary">arsC</name>
    <name evidence="5" type="ORF">FE785_05530</name>
</gene>
<protein>
    <recommendedName>
        <fullName evidence="4">Arsenate reductase</fullName>
        <ecNumber evidence="4">1.20.4.1</ecNumber>
    </recommendedName>
</protein>
<dbReference type="CDD" id="cd03034">
    <property type="entry name" value="ArsC_ArsC"/>
    <property type="match status" value="1"/>
</dbReference>
<dbReference type="PANTHER" id="PTHR30041:SF4">
    <property type="entry name" value="ARSENATE REDUCTASE"/>
    <property type="match status" value="1"/>
</dbReference>
<dbReference type="InterPro" id="IPR006659">
    <property type="entry name" value="Arsenate_reductase"/>
</dbReference>
<evidence type="ECO:0000256" key="2">
    <source>
        <dbReference type="ARBA" id="ARBA00023002"/>
    </source>
</evidence>
<dbReference type="Pfam" id="PF03960">
    <property type="entry name" value="ArsC"/>
    <property type="match status" value="1"/>
</dbReference>
<dbReference type="SUPFAM" id="SSF52833">
    <property type="entry name" value="Thioredoxin-like"/>
    <property type="match status" value="1"/>
</dbReference>
<dbReference type="Gene3D" id="3.40.30.10">
    <property type="entry name" value="Glutaredoxin"/>
    <property type="match status" value="1"/>
</dbReference>
<organism evidence="5 6">
    <name type="scientific">Thiomicrorhabdus sediminis</name>
    <dbReference type="NCBI Taxonomy" id="2580412"/>
    <lineage>
        <taxon>Bacteria</taxon>
        <taxon>Pseudomonadati</taxon>
        <taxon>Pseudomonadota</taxon>
        <taxon>Gammaproteobacteria</taxon>
        <taxon>Thiotrichales</taxon>
        <taxon>Piscirickettsiaceae</taxon>
        <taxon>Thiomicrorhabdus</taxon>
    </lineage>
</organism>
<dbReference type="Proteomes" id="UP000304864">
    <property type="component" value="Chromosome"/>
</dbReference>
<dbReference type="PROSITE" id="PS51353">
    <property type="entry name" value="ARSC"/>
    <property type="match status" value="1"/>
</dbReference>
<dbReference type="InterPro" id="IPR006660">
    <property type="entry name" value="Arsenate_reductase-like"/>
</dbReference>
<sequence length="119" mass="13501">MSDLKATIYHNPRCSKSRSSLQILNEHNVATDEVRYLQTPPSKQELAELCRLMGLKPAQIVRRGETVFKELDLAEAQLTDDEWLDILIANPILIERPIVKIGDKAVMGRPPENVLQLLQ</sequence>
<name>A0A4P9K585_9GAMM</name>
<dbReference type="OrthoDB" id="9790554at2"/>
<comment type="catalytic activity">
    <reaction evidence="4">
        <text>[glutaredoxin]-dithiol + arsenate + glutathione + H(+) = glutathionyl-S-S-[glutaredoxin] + arsenite + H2O</text>
        <dbReference type="Rhea" id="RHEA:22016"/>
        <dbReference type="Rhea" id="RHEA-COMP:10729"/>
        <dbReference type="Rhea" id="RHEA-COMP:17668"/>
        <dbReference type="ChEBI" id="CHEBI:15377"/>
        <dbReference type="ChEBI" id="CHEBI:15378"/>
        <dbReference type="ChEBI" id="CHEBI:29242"/>
        <dbReference type="ChEBI" id="CHEBI:29950"/>
        <dbReference type="ChEBI" id="CHEBI:48597"/>
        <dbReference type="ChEBI" id="CHEBI:57925"/>
        <dbReference type="ChEBI" id="CHEBI:146199"/>
        <dbReference type="EC" id="1.20.4.1"/>
    </reaction>
</comment>
<reference evidence="5 6" key="1">
    <citation type="submission" date="2019-05" db="EMBL/GenBank/DDBJ databases">
        <title>Thiomicrorhabdus sediminis sp. nov, a novel sulfur-oxidizing bacterium isolated from coastal sediment.</title>
        <authorList>
            <person name="Liu X."/>
        </authorList>
    </citation>
    <scope>NUCLEOTIDE SEQUENCE [LARGE SCALE GENOMIC DNA]</scope>
    <source>
        <strain evidence="5 6">G1</strain>
    </source>
</reference>
<dbReference type="PANTHER" id="PTHR30041">
    <property type="entry name" value="ARSENATE REDUCTASE"/>
    <property type="match status" value="1"/>
</dbReference>
<evidence type="ECO:0000256" key="3">
    <source>
        <dbReference type="PROSITE-ProRule" id="PRU01282"/>
    </source>
</evidence>
<dbReference type="AlphaFoldDB" id="A0A4P9K585"/>
<evidence type="ECO:0000313" key="6">
    <source>
        <dbReference type="Proteomes" id="UP000304864"/>
    </source>
</evidence>